<accession>A0ABR1WF96</accession>
<gene>
    <name evidence="2" type="ORF">PG996_000903</name>
</gene>
<name>A0ABR1WF96_9PEZI</name>
<evidence type="ECO:0000313" key="2">
    <source>
        <dbReference type="EMBL" id="KAK8082122.1"/>
    </source>
</evidence>
<comment type="caution">
    <text evidence="2">The sequence shown here is derived from an EMBL/GenBank/DDBJ whole genome shotgun (WGS) entry which is preliminary data.</text>
</comment>
<keyword evidence="3" id="KW-1185">Reference proteome</keyword>
<reference evidence="2 3" key="1">
    <citation type="submission" date="2023-01" db="EMBL/GenBank/DDBJ databases">
        <title>Analysis of 21 Apiospora genomes using comparative genomics revels a genus with tremendous synthesis potential of carbohydrate active enzymes and secondary metabolites.</title>
        <authorList>
            <person name="Sorensen T."/>
        </authorList>
    </citation>
    <scope>NUCLEOTIDE SEQUENCE [LARGE SCALE GENOMIC DNA]</scope>
    <source>
        <strain evidence="2 3">CBS 83171</strain>
    </source>
</reference>
<evidence type="ECO:0000256" key="1">
    <source>
        <dbReference type="SAM" id="MobiDB-lite"/>
    </source>
</evidence>
<feature type="region of interest" description="Disordered" evidence="1">
    <location>
        <begin position="34"/>
        <end position="65"/>
    </location>
</feature>
<organism evidence="2 3">
    <name type="scientific">Apiospora saccharicola</name>
    <dbReference type="NCBI Taxonomy" id="335842"/>
    <lineage>
        <taxon>Eukaryota</taxon>
        <taxon>Fungi</taxon>
        <taxon>Dikarya</taxon>
        <taxon>Ascomycota</taxon>
        <taxon>Pezizomycotina</taxon>
        <taxon>Sordariomycetes</taxon>
        <taxon>Xylariomycetidae</taxon>
        <taxon>Amphisphaeriales</taxon>
        <taxon>Apiosporaceae</taxon>
        <taxon>Apiospora</taxon>
    </lineage>
</organism>
<evidence type="ECO:0000313" key="3">
    <source>
        <dbReference type="Proteomes" id="UP001446871"/>
    </source>
</evidence>
<proteinExistence type="predicted"/>
<sequence>MRTHPSSLPSSACLVPPATLAQAQAQFEIEIEPENAESVTEDAVSPCIQKREWQPKSQSQSQSQS</sequence>
<dbReference type="EMBL" id="JAQQWM010000001">
    <property type="protein sequence ID" value="KAK8082122.1"/>
    <property type="molecule type" value="Genomic_DNA"/>
</dbReference>
<dbReference type="Proteomes" id="UP001446871">
    <property type="component" value="Unassembled WGS sequence"/>
</dbReference>
<protein>
    <submittedName>
        <fullName evidence="2">Uncharacterized protein</fullName>
    </submittedName>
</protein>